<dbReference type="Gene3D" id="3.30.420.140">
    <property type="entry name" value="YqgF/RNase H-like domain"/>
    <property type="match status" value="1"/>
</dbReference>
<dbReference type="FunFam" id="1.10.10.650:FF:000001">
    <property type="entry name" value="S1 RNA-binding domain 1"/>
    <property type="match status" value="1"/>
</dbReference>
<name>A0A1M7QL72_9BACI</name>
<dbReference type="InterPro" id="IPR006641">
    <property type="entry name" value="YqgF/RNaseH-like_dom"/>
</dbReference>
<dbReference type="Pfam" id="PF22706">
    <property type="entry name" value="Tex_central_region"/>
    <property type="match status" value="1"/>
</dbReference>
<dbReference type="InterPro" id="IPR055179">
    <property type="entry name" value="Tex-like_central_region"/>
</dbReference>
<dbReference type="AlphaFoldDB" id="A0A1M7QL72"/>
<evidence type="ECO:0000259" key="2">
    <source>
        <dbReference type="PROSITE" id="PS50126"/>
    </source>
</evidence>
<dbReference type="InterPro" id="IPR012337">
    <property type="entry name" value="RNaseH-like_sf"/>
</dbReference>
<dbReference type="Gene3D" id="1.10.10.650">
    <property type="entry name" value="RuvA domain 2-like"/>
    <property type="match status" value="1"/>
</dbReference>
<organism evidence="3 4">
    <name type="scientific">Gracilibacillus kekensis</name>
    <dbReference type="NCBI Taxonomy" id="1027249"/>
    <lineage>
        <taxon>Bacteria</taxon>
        <taxon>Bacillati</taxon>
        <taxon>Bacillota</taxon>
        <taxon>Bacilli</taxon>
        <taxon>Bacillales</taxon>
        <taxon>Bacillaceae</taxon>
        <taxon>Gracilibacillus</taxon>
    </lineage>
</organism>
<dbReference type="FunFam" id="2.40.50.140:FF:000051">
    <property type="entry name" value="RNA-binding transcriptional accessory protein"/>
    <property type="match status" value="1"/>
</dbReference>
<evidence type="ECO:0000256" key="1">
    <source>
        <dbReference type="SAM" id="Coils"/>
    </source>
</evidence>
<dbReference type="SUPFAM" id="SSF158832">
    <property type="entry name" value="Tex N-terminal region-like"/>
    <property type="match status" value="1"/>
</dbReference>
<dbReference type="PANTHER" id="PTHR10724">
    <property type="entry name" value="30S RIBOSOMAL PROTEIN S1"/>
    <property type="match status" value="1"/>
</dbReference>
<dbReference type="Gene3D" id="2.40.50.140">
    <property type="entry name" value="Nucleic acid-binding proteins"/>
    <property type="match status" value="1"/>
</dbReference>
<keyword evidence="4" id="KW-1185">Reference proteome</keyword>
<dbReference type="GO" id="GO:0003729">
    <property type="term" value="F:mRNA binding"/>
    <property type="evidence" value="ECO:0007669"/>
    <property type="project" value="TreeGrafter"/>
</dbReference>
<dbReference type="InterPro" id="IPR032639">
    <property type="entry name" value="Tex_YqgF"/>
</dbReference>
<dbReference type="Gene3D" id="1.10.150.310">
    <property type="entry name" value="Tex RuvX-like domain-like"/>
    <property type="match status" value="1"/>
</dbReference>
<dbReference type="InterPro" id="IPR037027">
    <property type="entry name" value="YqgF/RNaseH-like_dom_sf"/>
</dbReference>
<dbReference type="STRING" id="1027249.SAMN05216179_3343"/>
<dbReference type="FunFam" id="1.10.150.310:FF:000001">
    <property type="entry name" value="RNA-binding transcriptional accessory protein"/>
    <property type="match status" value="1"/>
</dbReference>
<dbReference type="Gene3D" id="1.10.3500.10">
    <property type="entry name" value="Tex N-terminal region-like"/>
    <property type="match status" value="1"/>
</dbReference>
<keyword evidence="1" id="KW-0175">Coiled coil</keyword>
<dbReference type="RefSeq" id="WP_073202968.1">
    <property type="nucleotide sequence ID" value="NZ_FRCZ01000007.1"/>
</dbReference>
<dbReference type="PANTHER" id="PTHR10724:SF10">
    <property type="entry name" value="S1 RNA-BINDING DOMAIN-CONTAINING PROTEIN 1"/>
    <property type="match status" value="1"/>
</dbReference>
<dbReference type="InterPro" id="IPR041692">
    <property type="entry name" value="HHH_9"/>
</dbReference>
<dbReference type="InterPro" id="IPR050437">
    <property type="entry name" value="Ribos_protein_bS1-like"/>
</dbReference>
<evidence type="ECO:0000313" key="3">
    <source>
        <dbReference type="EMBL" id="SHN32046.1"/>
    </source>
</evidence>
<dbReference type="InterPro" id="IPR023319">
    <property type="entry name" value="Tex-like_HTH_dom_sf"/>
</dbReference>
<dbReference type="SUPFAM" id="SSF53098">
    <property type="entry name" value="Ribonuclease H-like"/>
    <property type="match status" value="1"/>
</dbReference>
<dbReference type="SMART" id="SM00316">
    <property type="entry name" value="S1"/>
    <property type="match status" value="1"/>
</dbReference>
<reference evidence="3 4" key="1">
    <citation type="submission" date="2016-11" db="EMBL/GenBank/DDBJ databases">
        <authorList>
            <person name="Jaros S."/>
            <person name="Januszkiewicz K."/>
            <person name="Wedrychowicz H."/>
        </authorList>
    </citation>
    <scope>NUCLEOTIDE SEQUENCE [LARGE SCALE GENOMIC DNA]</scope>
    <source>
        <strain evidence="3 4">CGMCC 1.10681</strain>
    </source>
</reference>
<dbReference type="GO" id="GO:0003735">
    <property type="term" value="F:structural constituent of ribosome"/>
    <property type="evidence" value="ECO:0007669"/>
    <property type="project" value="TreeGrafter"/>
</dbReference>
<sequence length="722" mass="81789">MPNSEELLQLINNVAERTKINQKSVKSVINLLEEGNTVPFIARYRKEMTGSLDEVQIKDIQDAWNYVNTLADRKQEVIRLIDEQDKLTKELQQEIEKATQLQKVEDLYRPYKQKRRTRATVAKEKGLEQLAERVYHQQSVDLNEETVDFFSEENELHTVEDVLAGVQDIIAEWIADEPKFREQIRKLTHQKGTFLSKAKKADIDEKKIYEMYYDYSESVNKIVSHRILALNRGEKEEVLKVSIETPVEAIIEFIQKQVVKPASNNQTKEFLEVVIEDSYKRLIQPSVEREIRSALTEKAEEQAIDIFSKNLKSLLLQPPLKGKHVLGVDPAFRTGCKLAVVDDTGKVKAVDVMYPTAPKHDTAGAEKKVIKFLNEYPIELIAIGNGTASRETEQFIANVIEKHQLDLAYIIVNEAGASVYSASKLAREEFPELQVEERSAVSIARRVQDPLAELVKIEPKAIGVGQYQHDVSQKRLTESLTFVVETAVNQVGVNVNTASSSLLQYVSGLNKTVANNIVKHRDEFGKFTNRKQLKDIPRLGNKTYEQSIGFLRVIEGEEPLDRTPIHPESYKSTKQLLAEVNASLNELGSEQLKNVIKDLNKKDLANKLDIGMPTLEDILKALISPNRDPRDDLPKPLLKKNVLSMEDLQSGMELQGTVRNVVDFGVFVDIGVKQDGLVHISKLSNQFVKHPMDVVSVGDVVTVWVDQVDQQKQRIALTMIQS</sequence>
<dbReference type="GO" id="GO:0006412">
    <property type="term" value="P:translation"/>
    <property type="evidence" value="ECO:0007669"/>
    <property type="project" value="TreeGrafter"/>
</dbReference>
<dbReference type="PROSITE" id="PS50126">
    <property type="entry name" value="S1"/>
    <property type="match status" value="1"/>
</dbReference>
<dbReference type="GO" id="GO:0006139">
    <property type="term" value="P:nucleobase-containing compound metabolic process"/>
    <property type="evidence" value="ECO:0007669"/>
    <property type="project" value="InterPro"/>
</dbReference>
<accession>A0A1M7QL72</accession>
<feature type="coiled-coil region" evidence="1">
    <location>
        <begin position="74"/>
        <end position="104"/>
    </location>
</feature>
<dbReference type="Pfam" id="PF12836">
    <property type="entry name" value="HHH_3"/>
    <property type="match status" value="1"/>
</dbReference>
<gene>
    <name evidence="3" type="ORF">SAMN05216179_3343</name>
</gene>
<dbReference type="CDD" id="cd05685">
    <property type="entry name" value="S1_Tex"/>
    <property type="match status" value="1"/>
</dbReference>
<dbReference type="EMBL" id="FRCZ01000007">
    <property type="protein sequence ID" value="SHN32046.1"/>
    <property type="molecule type" value="Genomic_DNA"/>
</dbReference>
<dbReference type="FunFam" id="3.30.420.140:FF:000001">
    <property type="entry name" value="RNA-binding transcriptional accessory protein"/>
    <property type="match status" value="1"/>
</dbReference>
<evidence type="ECO:0000313" key="4">
    <source>
        <dbReference type="Proteomes" id="UP000184184"/>
    </source>
</evidence>
<dbReference type="SUPFAM" id="SSF47781">
    <property type="entry name" value="RuvA domain 2-like"/>
    <property type="match status" value="2"/>
</dbReference>
<dbReference type="Pfam" id="PF16921">
    <property type="entry name" value="Tex_YqgF"/>
    <property type="match status" value="1"/>
</dbReference>
<dbReference type="GO" id="GO:0005737">
    <property type="term" value="C:cytoplasm"/>
    <property type="evidence" value="ECO:0007669"/>
    <property type="project" value="UniProtKB-ARBA"/>
</dbReference>
<dbReference type="SMART" id="SM00732">
    <property type="entry name" value="YqgFc"/>
    <property type="match status" value="1"/>
</dbReference>
<protein>
    <recommendedName>
        <fullName evidence="2">S1 motif domain-containing protein</fullName>
    </recommendedName>
</protein>
<dbReference type="Pfam" id="PF17674">
    <property type="entry name" value="HHH_9"/>
    <property type="match status" value="1"/>
</dbReference>
<dbReference type="InterPro" id="IPR044146">
    <property type="entry name" value="S1_Tex"/>
</dbReference>
<dbReference type="OrthoDB" id="9804714at2"/>
<dbReference type="InterPro" id="IPR018974">
    <property type="entry name" value="Tex-like_N"/>
</dbReference>
<proteinExistence type="predicted"/>
<dbReference type="InterPro" id="IPR010994">
    <property type="entry name" value="RuvA_2-like"/>
</dbReference>
<feature type="domain" description="S1 motif" evidence="2">
    <location>
        <begin position="651"/>
        <end position="720"/>
    </location>
</feature>
<dbReference type="SUPFAM" id="SSF50249">
    <property type="entry name" value="Nucleic acid-binding proteins"/>
    <property type="match status" value="1"/>
</dbReference>
<dbReference type="Pfam" id="PF00575">
    <property type="entry name" value="S1"/>
    <property type="match status" value="1"/>
</dbReference>
<dbReference type="Pfam" id="PF09371">
    <property type="entry name" value="Tex_N"/>
    <property type="match status" value="1"/>
</dbReference>
<dbReference type="InterPro" id="IPR003029">
    <property type="entry name" value="S1_domain"/>
</dbReference>
<dbReference type="InterPro" id="IPR023323">
    <property type="entry name" value="Tex-like_dom_sf"/>
</dbReference>
<dbReference type="InterPro" id="IPR012340">
    <property type="entry name" value="NA-bd_OB-fold"/>
</dbReference>
<dbReference type="Proteomes" id="UP000184184">
    <property type="component" value="Unassembled WGS sequence"/>
</dbReference>